<evidence type="ECO:0000313" key="2">
    <source>
        <dbReference type="EMBL" id="ROQ00194.1"/>
    </source>
</evidence>
<keyword evidence="3" id="KW-1185">Reference proteome</keyword>
<dbReference type="CDD" id="cd00093">
    <property type="entry name" value="HTH_XRE"/>
    <property type="match status" value="1"/>
</dbReference>
<dbReference type="InterPro" id="IPR010982">
    <property type="entry name" value="Lambda_DNA-bd_dom_sf"/>
</dbReference>
<gene>
    <name evidence="2" type="ORF">EDC65_1990</name>
</gene>
<dbReference type="InterPro" id="IPR015927">
    <property type="entry name" value="Peptidase_S24_S26A/B/C"/>
</dbReference>
<evidence type="ECO:0000313" key="3">
    <source>
        <dbReference type="Proteomes" id="UP000278222"/>
    </source>
</evidence>
<dbReference type="Pfam" id="PF00717">
    <property type="entry name" value="Peptidase_S24"/>
    <property type="match status" value="1"/>
</dbReference>
<dbReference type="InterPro" id="IPR039418">
    <property type="entry name" value="LexA-like"/>
</dbReference>
<dbReference type="SUPFAM" id="SSF51306">
    <property type="entry name" value="LexA/Signal peptidase"/>
    <property type="match status" value="1"/>
</dbReference>
<dbReference type="Proteomes" id="UP000278222">
    <property type="component" value="Unassembled WGS sequence"/>
</dbReference>
<name>A0A3N1LYA6_9PROT</name>
<dbReference type="GO" id="GO:0003677">
    <property type="term" value="F:DNA binding"/>
    <property type="evidence" value="ECO:0007669"/>
    <property type="project" value="InterPro"/>
</dbReference>
<dbReference type="Gene3D" id="2.10.109.10">
    <property type="entry name" value="Umud Fragment, subunit A"/>
    <property type="match status" value="1"/>
</dbReference>
<reference evidence="2 3" key="1">
    <citation type="submission" date="2018-11" db="EMBL/GenBank/DDBJ databases">
        <title>Genomic Encyclopedia of Type Strains, Phase IV (KMG-IV): sequencing the most valuable type-strain genomes for metagenomic binning, comparative biology and taxonomic classification.</title>
        <authorList>
            <person name="Goeker M."/>
        </authorList>
    </citation>
    <scope>NUCLEOTIDE SEQUENCE [LARGE SCALE GENOMIC DNA]</scope>
    <source>
        <strain evidence="2 3">DSM 5900</strain>
    </source>
</reference>
<dbReference type="EMBL" id="RJKX01000013">
    <property type="protein sequence ID" value="ROQ00194.1"/>
    <property type="molecule type" value="Genomic_DNA"/>
</dbReference>
<dbReference type="CDD" id="cd06529">
    <property type="entry name" value="S24_LexA-like"/>
    <property type="match status" value="1"/>
</dbReference>
<dbReference type="AlphaFoldDB" id="A0A3N1LYA6"/>
<dbReference type="InterPro" id="IPR001387">
    <property type="entry name" value="Cro/C1-type_HTH"/>
</dbReference>
<dbReference type="Gene3D" id="1.10.260.40">
    <property type="entry name" value="lambda repressor-like DNA-binding domains"/>
    <property type="match status" value="1"/>
</dbReference>
<proteinExistence type="predicted"/>
<dbReference type="RefSeq" id="WP_123689500.1">
    <property type="nucleotide sequence ID" value="NZ_AP019700.1"/>
</dbReference>
<protein>
    <submittedName>
        <fullName evidence="2">Peptidase S24-like protein</fullName>
    </submittedName>
</protein>
<evidence type="ECO:0000259" key="1">
    <source>
        <dbReference type="PROSITE" id="PS50943"/>
    </source>
</evidence>
<sequence length="244" mass="26821">MVEASQAARGLKVLREEAGLSMRQTADALGMSLTGYQHYEDRFKKPFLPVDLMRRVAGILAERGIAADRAMELAGTTPDLVGIEPAPPGSVPAQPTIAARPPTADLRSAGPTVVHFDRARRLPVYGSAQAGPDGQRIDFDPIEWIDRPEALREVNGAFAMYVVNDSMEPKYEQGDMLYVHPTRVPRRLSHVVIVKTDGTALVKRLVRAEADAVVVRQYNPACEYVIPRDQVKALYLVMGSMDGR</sequence>
<accession>A0A3N1LYA6</accession>
<feature type="domain" description="HTH cro/C1-type" evidence="1">
    <location>
        <begin position="11"/>
        <end position="40"/>
    </location>
</feature>
<dbReference type="PROSITE" id="PS50943">
    <property type="entry name" value="HTH_CROC1"/>
    <property type="match status" value="1"/>
</dbReference>
<dbReference type="InterPro" id="IPR036286">
    <property type="entry name" value="LexA/Signal_pep-like_sf"/>
</dbReference>
<organism evidence="2 3">
    <name type="scientific">Stella humosa</name>
    <dbReference type="NCBI Taxonomy" id="94"/>
    <lineage>
        <taxon>Bacteria</taxon>
        <taxon>Pseudomonadati</taxon>
        <taxon>Pseudomonadota</taxon>
        <taxon>Alphaproteobacteria</taxon>
        <taxon>Rhodospirillales</taxon>
        <taxon>Stellaceae</taxon>
        <taxon>Stella</taxon>
    </lineage>
</organism>
<comment type="caution">
    <text evidence="2">The sequence shown here is derived from an EMBL/GenBank/DDBJ whole genome shotgun (WGS) entry which is preliminary data.</text>
</comment>